<feature type="domain" description="Ketopantoate reductase N-terminal" evidence="5">
    <location>
        <begin position="3"/>
        <end position="145"/>
    </location>
</feature>
<comment type="similarity">
    <text evidence="1 4">Belongs to the ketopantoate reductase family.</text>
</comment>
<dbReference type="InterPro" id="IPR008927">
    <property type="entry name" value="6-PGluconate_DH-like_C_sf"/>
</dbReference>
<evidence type="ECO:0000259" key="6">
    <source>
        <dbReference type="Pfam" id="PF08546"/>
    </source>
</evidence>
<evidence type="ECO:0000313" key="8">
    <source>
        <dbReference type="Proteomes" id="UP001597458"/>
    </source>
</evidence>
<dbReference type="Gene3D" id="1.10.1040.10">
    <property type="entry name" value="N-(1-d-carboxylethyl)-l-norvaline Dehydrogenase, domain 2"/>
    <property type="match status" value="1"/>
</dbReference>
<dbReference type="InterPro" id="IPR051402">
    <property type="entry name" value="KPR-Related"/>
</dbReference>
<evidence type="ECO:0000259" key="5">
    <source>
        <dbReference type="Pfam" id="PF02558"/>
    </source>
</evidence>
<protein>
    <recommendedName>
        <fullName evidence="4">2-dehydropantoate 2-reductase</fullName>
        <ecNumber evidence="4">1.1.1.169</ecNumber>
    </recommendedName>
    <alternativeName>
        <fullName evidence="4">Ketopantoate reductase</fullName>
    </alternativeName>
</protein>
<comment type="pathway">
    <text evidence="4">Cofactor biosynthesis; (R)-pantothenate biosynthesis; (R)-pantoate from 3-methyl-2-oxobutanoate: step 2/2.</text>
</comment>
<dbReference type="PANTHER" id="PTHR21708">
    <property type="entry name" value="PROBABLE 2-DEHYDROPANTOATE 2-REDUCTASE"/>
    <property type="match status" value="1"/>
</dbReference>
<evidence type="ECO:0000313" key="7">
    <source>
        <dbReference type="EMBL" id="MFD2616487.1"/>
    </source>
</evidence>
<gene>
    <name evidence="7" type="ORF">ACFSTF_04040</name>
</gene>
<dbReference type="SUPFAM" id="SSF51735">
    <property type="entry name" value="NAD(P)-binding Rossmann-fold domains"/>
    <property type="match status" value="1"/>
</dbReference>
<dbReference type="RefSeq" id="WP_141189904.1">
    <property type="nucleotide sequence ID" value="NZ_JBHUMR010000007.1"/>
</dbReference>
<dbReference type="NCBIfam" id="TIGR00745">
    <property type="entry name" value="apbA_panE"/>
    <property type="match status" value="1"/>
</dbReference>
<sequence length="307" mass="34285">MKVAIIGLGAIGCTLLPFLKKEIQPNNLRIIAGGERKKRLEKQGILINEEHYNLNVVSPETIVDPADLVIVAVKYNQLNQAIQDIKNQVGPKTIILSLMNGITSEEEIAEVYGKEKVIYGFTTINGIYKNGVATFSVGENKIKFGIDQPEDQQNKVQRVKELFDACQIPYEIPDNIIRELWLKFLLNVSGNSVAGVLRGKHKHFQKLDSANKARECIMREVIALSKAMGTGLVDEDLETMKPIYFNYEPEARGSMVQDILSKRPTENEMLCGTVVKLGKKYGVSTPATELLYYLIKAIDDETNGLLD</sequence>
<dbReference type="SUPFAM" id="SSF48179">
    <property type="entry name" value="6-phosphogluconate dehydrogenase C-terminal domain-like"/>
    <property type="match status" value="1"/>
</dbReference>
<comment type="function">
    <text evidence="4">Catalyzes the NADPH-dependent reduction of ketopantoate into pantoic acid.</text>
</comment>
<evidence type="ECO:0000256" key="3">
    <source>
        <dbReference type="ARBA" id="ARBA00023002"/>
    </source>
</evidence>
<evidence type="ECO:0000256" key="2">
    <source>
        <dbReference type="ARBA" id="ARBA00022857"/>
    </source>
</evidence>
<feature type="domain" description="Ketopantoate reductase C-terminal" evidence="6">
    <location>
        <begin position="175"/>
        <end position="298"/>
    </location>
</feature>
<dbReference type="Pfam" id="PF08546">
    <property type="entry name" value="ApbA_C"/>
    <property type="match status" value="1"/>
</dbReference>
<dbReference type="EMBL" id="JBHUMR010000007">
    <property type="protein sequence ID" value="MFD2616487.1"/>
    <property type="molecule type" value="Genomic_DNA"/>
</dbReference>
<keyword evidence="3 4" id="KW-0560">Oxidoreductase</keyword>
<name>A0ABW5PNP5_9BACI</name>
<dbReference type="PANTHER" id="PTHR21708:SF26">
    <property type="entry name" value="2-DEHYDROPANTOATE 2-REDUCTASE"/>
    <property type="match status" value="1"/>
</dbReference>
<reference evidence="8" key="1">
    <citation type="journal article" date="2019" name="Int. J. Syst. Evol. Microbiol.">
        <title>The Global Catalogue of Microorganisms (GCM) 10K type strain sequencing project: providing services to taxonomists for standard genome sequencing and annotation.</title>
        <authorList>
            <consortium name="The Broad Institute Genomics Platform"/>
            <consortium name="The Broad Institute Genome Sequencing Center for Infectious Disease"/>
            <person name="Wu L."/>
            <person name="Ma J."/>
        </authorList>
    </citation>
    <scope>NUCLEOTIDE SEQUENCE [LARGE SCALE GENOMIC DNA]</scope>
    <source>
        <strain evidence="8">TISTR 2241</strain>
    </source>
</reference>
<organism evidence="7 8">
    <name type="scientific">Terrilactibacillus laevilacticus</name>
    <dbReference type="NCBI Taxonomy" id="1380157"/>
    <lineage>
        <taxon>Bacteria</taxon>
        <taxon>Bacillati</taxon>
        <taxon>Bacillota</taxon>
        <taxon>Bacilli</taxon>
        <taxon>Bacillales</taxon>
        <taxon>Bacillaceae</taxon>
        <taxon>Terrilactibacillus</taxon>
    </lineage>
</organism>
<dbReference type="InterPro" id="IPR013752">
    <property type="entry name" value="KPA_reductase"/>
</dbReference>
<keyword evidence="2 4" id="KW-0521">NADP</keyword>
<proteinExistence type="inferred from homology"/>
<dbReference type="Pfam" id="PF02558">
    <property type="entry name" value="ApbA"/>
    <property type="match status" value="1"/>
</dbReference>
<dbReference type="Gene3D" id="3.40.50.720">
    <property type="entry name" value="NAD(P)-binding Rossmann-like Domain"/>
    <property type="match status" value="1"/>
</dbReference>
<comment type="caution">
    <text evidence="7">The sequence shown here is derived from an EMBL/GenBank/DDBJ whole genome shotgun (WGS) entry which is preliminary data.</text>
</comment>
<keyword evidence="8" id="KW-1185">Reference proteome</keyword>
<keyword evidence="4" id="KW-0566">Pantothenate biosynthesis</keyword>
<dbReference type="InterPro" id="IPR013332">
    <property type="entry name" value="KPR_N"/>
</dbReference>
<evidence type="ECO:0000256" key="1">
    <source>
        <dbReference type="ARBA" id="ARBA00007870"/>
    </source>
</evidence>
<dbReference type="InterPro" id="IPR013328">
    <property type="entry name" value="6PGD_dom2"/>
</dbReference>
<accession>A0ABW5PNP5</accession>
<dbReference type="Proteomes" id="UP001597458">
    <property type="component" value="Unassembled WGS sequence"/>
</dbReference>
<comment type="catalytic activity">
    <reaction evidence="4">
        <text>(R)-pantoate + NADP(+) = 2-dehydropantoate + NADPH + H(+)</text>
        <dbReference type="Rhea" id="RHEA:16233"/>
        <dbReference type="ChEBI" id="CHEBI:11561"/>
        <dbReference type="ChEBI" id="CHEBI:15378"/>
        <dbReference type="ChEBI" id="CHEBI:15980"/>
        <dbReference type="ChEBI" id="CHEBI:57783"/>
        <dbReference type="ChEBI" id="CHEBI:58349"/>
        <dbReference type="EC" id="1.1.1.169"/>
    </reaction>
</comment>
<evidence type="ECO:0000256" key="4">
    <source>
        <dbReference type="RuleBase" id="RU362068"/>
    </source>
</evidence>
<dbReference type="EC" id="1.1.1.169" evidence="4"/>
<dbReference type="InterPro" id="IPR003710">
    <property type="entry name" value="ApbA"/>
</dbReference>
<dbReference type="InterPro" id="IPR036291">
    <property type="entry name" value="NAD(P)-bd_dom_sf"/>
</dbReference>